<dbReference type="Proteomes" id="UP000226031">
    <property type="component" value="Unassembled WGS sequence"/>
</dbReference>
<dbReference type="Gene3D" id="3.40.50.1000">
    <property type="entry name" value="HAD superfamily/HAD-like"/>
    <property type="match status" value="1"/>
</dbReference>
<name>A0A2B7ZE63_9EURO</name>
<proteinExistence type="predicted"/>
<dbReference type="AlphaFoldDB" id="A0A2B7ZE63"/>
<dbReference type="InterPro" id="IPR023214">
    <property type="entry name" value="HAD_sf"/>
</dbReference>
<comment type="caution">
    <text evidence="1">The sequence shown here is derived from an EMBL/GenBank/DDBJ whole genome shotgun (WGS) entry which is preliminary data.</text>
</comment>
<dbReference type="InterPro" id="IPR023198">
    <property type="entry name" value="PGP-like_dom2"/>
</dbReference>
<dbReference type="VEuPathDB" id="FungiDB:EMCG_05878"/>
<evidence type="ECO:0000313" key="1">
    <source>
        <dbReference type="EMBL" id="PGH31438.1"/>
    </source>
</evidence>
<evidence type="ECO:0000313" key="2">
    <source>
        <dbReference type="Proteomes" id="UP000226031"/>
    </source>
</evidence>
<protein>
    <submittedName>
        <fullName evidence="1">Uncharacterized protein</fullName>
    </submittedName>
</protein>
<dbReference type="Gene3D" id="1.10.150.240">
    <property type="entry name" value="Putative phosphatase, domain 2"/>
    <property type="match status" value="1"/>
</dbReference>
<reference evidence="1 2" key="1">
    <citation type="submission" date="2017-10" db="EMBL/GenBank/DDBJ databases">
        <title>Comparative genomics in systemic dimorphic fungi from Ajellomycetaceae.</title>
        <authorList>
            <person name="Munoz J.F."/>
            <person name="Mcewen J.G."/>
            <person name="Clay O.K."/>
            <person name="Cuomo C.A."/>
        </authorList>
    </citation>
    <scope>NUCLEOTIDE SEQUENCE [LARGE SCALE GENOMIC DNA]</scope>
    <source>
        <strain evidence="1 2">UAMH4076</strain>
    </source>
</reference>
<dbReference type="STRING" id="73230.A0A2B7ZE63"/>
<accession>A0A2B7ZE63</accession>
<dbReference type="EMBL" id="PDND01000128">
    <property type="protein sequence ID" value="PGH31438.1"/>
    <property type="molecule type" value="Genomic_DNA"/>
</dbReference>
<dbReference type="InterPro" id="IPR036412">
    <property type="entry name" value="HAD-like_sf"/>
</dbReference>
<sequence>MDALADHQVDLDQDSTQKLTDGYDSLSVFSDTPPGLAILLDNPKFIPVVFSNRTTSMVSNSVLRSKDLSPYAGIFHDTVPVDANRKFKPAPEAGNPFDVMVAINVGMKAAWVDRAMLGWIDSMNVDATPSVPVKDLNDAVLTIESLEC</sequence>
<gene>
    <name evidence="1" type="ORF">GX50_05792</name>
</gene>
<organism evidence="1 2">
    <name type="scientific">[Emmonsia] crescens</name>
    <dbReference type="NCBI Taxonomy" id="73230"/>
    <lineage>
        <taxon>Eukaryota</taxon>
        <taxon>Fungi</taxon>
        <taxon>Dikarya</taxon>
        <taxon>Ascomycota</taxon>
        <taxon>Pezizomycotina</taxon>
        <taxon>Eurotiomycetes</taxon>
        <taxon>Eurotiomycetidae</taxon>
        <taxon>Onygenales</taxon>
        <taxon>Ajellomycetaceae</taxon>
        <taxon>Emergomyces</taxon>
    </lineage>
</organism>
<dbReference type="SUPFAM" id="SSF56784">
    <property type="entry name" value="HAD-like"/>
    <property type="match status" value="1"/>
</dbReference>
<keyword evidence="2" id="KW-1185">Reference proteome</keyword>